<keyword evidence="3" id="KW-0547">Nucleotide-binding</keyword>
<dbReference type="InterPro" id="IPR014223">
    <property type="entry name" value="ABC_CydC/D"/>
</dbReference>
<evidence type="ECO:0000259" key="9">
    <source>
        <dbReference type="PROSITE" id="PS50929"/>
    </source>
</evidence>
<protein>
    <submittedName>
        <fullName evidence="10">ATP-binding cassette subfamily C protein CydC</fullName>
    </submittedName>
</protein>
<keyword evidence="5 7" id="KW-1133">Transmembrane helix</keyword>
<keyword evidence="6 7" id="KW-0472">Membrane</keyword>
<evidence type="ECO:0000313" key="11">
    <source>
        <dbReference type="Proteomes" id="UP001242811"/>
    </source>
</evidence>
<feature type="transmembrane region" description="Helical" evidence="7">
    <location>
        <begin position="44"/>
        <end position="67"/>
    </location>
</feature>
<feature type="transmembrane region" description="Helical" evidence="7">
    <location>
        <begin position="276"/>
        <end position="298"/>
    </location>
</feature>
<name>A0ABU0KZW0_9BACL</name>
<dbReference type="PANTHER" id="PTHR43394">
    <property type="entry name" value="ATP-DEPENDENT PERMEASE MDL1, MITOCHONDRIAL"/>
    <property type="match status" value="1"/>
</dbReference>
<dbReference type="InterPro" id="IPR027417">
    <property type="entry name" value="P-loop_NTPase"/>
</dbReference>
<dbReference type="InterPro" id="IPR039421">
    <property type="entry name" value="Type_1_exporter"/>
</dbReference>
<sequence>MSNWLPRRECISGYLQEQRKEGTDDMRATDNSGQGWFVSYLRQYFWAFLAAAILGALAIGCAGALLFTSGHLITRSALKPENILMVYVPIVLVRTFGFSKAVIQYLERLVGHEAALRLVSRMRVRLYRAVEPQALMIRSKFRTGDLLGLLAEDIEQLQNIYLKLVLPALSALLIYAIGISALGWMDGTFALLMALYCAFLLFIAPAISLWASLAKRRTFKQERSKAYQELTDAIFGMSDLVLSGRTGHFLGSFTQRQNKAAMVENSLRRGEWRSHWIAQCVVGGGIVIMTVWAGGLVAQNGLEATWLASFALVAFPLLDAFVRAGEAVVHAPEYQDSLRRLKDSEKHTPITAVSAPFSASASVHTGQQAAGGTADQIEAEHVTAQLSGNAGELLLNNVSYRYTATQEWSVHHISLRVPQGGKVALLGRSGAGKSTLLNLIQGALQPDEGSVTVAGVPVYTGGAYSSLFAVLNQQPYLFDTTVANNIRLARPDASLEEVRAVTEQVGLGALIDSLPEGYDTRMQETGLRFSGGERQRIALARILLQNHPIVLLDEPTVGLDPLTEHALMQTMFRVLEGKTLVWITHHLTGMEHMDEVIFMEKGVISMRGSHAQLWQEQARYRNLYELDHPRL</sequence>
<feature type="transmembrane region" description="Helical" evidence="7">
    <location>
        <begin position="191"/>
        <end position="213"/>
    </location>
</feature>
<evidence type="ECO:0000256" key="3">
    <source>
        <dbReference type="ARBA" id="ARBA00022741"/>
    </source>
</evidence>
<dbReference type="SUPFAM" id="SSF52540">
    <property type="entry name" value="P-loop containing nucleoside triphosphate hydrolases"/>
    <property type="match status" value="1"/>
</dbReference>
<dbReference type="InterPro" id="IPR011527">
    <property type="entry name" value="ABC1_TM_dom"/>
</dbReference>
<dbReference type="PROSITE" id="PS00211">
    <property type="entry name" value="ABC_TRANSPORTER_1"/>
    <property type="match status" value="1"/>
</dbReference>
<keyword evidence="4 10" id="KW-0067">ATP-binding</keyword>
<dbReference type="PROSITE" id="PS50893">
    <property type="entry name" value="ABC_TRANSPORTER_2"/>
    <property type="match status" value="1"/>
</dbReference>
<dbReference type="EMBL" id="JAUSWA010000018">
    <property type="protein sequence ID" value="MDQ0494975.1"/>
    <property type="molecule type" value="Genomic_DNA"/>
</dbReference>
<evidence type="ECO:0000256" key="2">
    <source>
        <dbReference type="ARBA" id="ARBA00022692"/>
    </source>
</evidence>
<dbReference type="SUPFAM" id="SSF90123">
    <property type="entry name" value="ABC transporter transmembrane region"/>
    <property type="match status" value="1"/>
</dbReference>
<dbReference type="Pfam" id="PF00664">
    <property type="entry name" value="ABC_membrane"/>
    <property type="match status" value="1"/>
</dbReference>
<evidence type="ECO:0000313" key="10">
    <source>
        <dbReference type="EMBL" id="MDQ0494975.1"/>
    </source>
</evidence>
<dbReference type="PROSITE" id="PS50929">
    <property type="entry name" value="ABC_TM1F"/>
    <property type="match status" value="1"/>
</dbReference>
<dbReference type="InterPro" id="IPR003439">
    <property type="entry name" value="ABC_transporter-like_ATP-bd"/>
</dbReference>
<dbReference type="InterPro" id="IPR036640">
    <property type="entry name" value="ABC1_TM_sf"/>
</dbReference>
<evidence type="ECO:0000259" key="8">
    <source>
        <dbReference type="PROSITE" id="PS50893"/>
    </source>
</evidence>
<dbReference type="InterPro" id="IPR017871">
    <property type="entry name" value="ABC_transporter-like_CS"/>
</dbReference>
<dbReference type="InterPro" id="IPR003593">
    <property type="entry name" value="AAA+_ATPase"/>
</dbReference>
<feature type="transmembrane region" description="Helical" evidence="7">
    <location>
        <begin position="164"/>
        <end position="185"/>
    </location>
</feature>
<gene>
    <name evidence="10" type="ORF">QOZ95_003153</name>
</gene>
<dbReference type="SMART" id="SM00382">
    <property type="entry name" value="AAA"/>
    <property type="match status" value="1"/>
</dbReference>
<evidence type="ECO:0000256" key="7">
    <source>
        <dbReference type="SAM" id="Phobius"/>
    </source>
</evidence>
<accession>A0ABU0KZW0</accession>
<dbReference type="GO" id="GO:0005524">
    <property type="term" value="F:ATP binding"/>
    <property type="evidence" value="ECO:0007669"/>
    <property type="project" value="UniProtKB-KW"/>
</dbReference>
<reference evidence="10 11" key="1">
    <citation type="submission" date="2023-07" db="EMBL/GenBank/DDBJ databases">
        <title>Genomic Encyclopedia of Type Strains, Phase IV (KMG-IV): sequencing the most valuable type-strain genomes for metagenomic binning, comparative biology and taxonomic classification.</title>
        <authorList>
            <person name="Goeker M."/>
        </authorList>
    </citation>
    <scope>NUCLEOTIDE SEQUENCE [LARGE SCALE GENOMIC DNA]</scope>
    <source>
        <strain evidence="10 11">DSM 14914</strain>
    </source>
</reference>
<keyword evidence="2 7" id="KW-0812">Transmembrane</keyword>
<comment type="caution">
    <text evidence="10">The sequence shown here is derived from an EMBL/GenBank/DDBJ whole genome shotgun (WGS) entry which is preliminary data.</text>
</comment>
<feature type="domain" description="ABC transmembrane type-1" evidence="9">
    <location>
        <begin position="49"/>
        <end position="333"/>
    </location>
</feature>
<dbReference type="PANTHER" id="PTHR43394:SF1">
    <property type="entry name" value="ATP-BINDING CASSETTE SUB-FAMILY B MEMBER 10, MITOCHONDRIAL"/>
    <property type="match status" value="1"/>
</dbReference>
<dbReference type="Gene3D" id="1.20.1560.10">
    <property type="entry name" value="ABC transporter type 1, transmembrane domain"/>
    <property type="match status" value="1"/>
</dbReference>
<evidence type="ECO:0000256" key="1">
    <source>
        <dbReference type="ARBA" id="ARBA00004651"/>
    </source>
</evidence>
<dbReference type="Gene3D" id="3.40.50.300">
    <property type="entry name" value="P-loop containing nucleotide triphosphate hydrolases"/>
    <property type="match status" value="1"/>
</dbReference>
<dbReference type="Pfam" id="PF00005">
    <property type="entry name" value="ABC_tran"/>
    <property type="match status" value="1"/>
</dbReference>
<organism evidence="10 11">
    <name type="scientific">Paenibacillus brasilensis</name>
    <dbReference type="NCBI Taxonomy" id="128574"/>
    <lineage>
        <taxon>Bacteria</taxon>
        <taxon>Bacillati</taxon>
        <taxon>Bacillota</taxon>
        <taxon>Bacilli</taxon>
        <taxon>Bacillales</taxon>
        <taxon>Paenibacillaceae</taxon>
        <taxon>Paenibacillus</taxon>
    </lineage>
</organism>
<dbReference type="NCBIfam" id="TIGR02868">
    <property type="entry name" value="CydC"/>
    <property type="match status" value="1"/>
</dbReference>
<evidence type="ECO:0000256" key="6">
    <source>
        <dbReference type="ARBA" id="ARBA00023136"/>
    </source>
</evidence>
<feature type="domain" description="ABC transporter" evidence="8">
    <location>
        <begin position="393"/>
        <end position="626"/>
    </location>
</feature>
<evidence type="ECO:0000256" key="4">
    <source>
        <dbReference type="ARBA" id="ARBA00022840"/>
    </source>
</evidence>
<comment type="subcellular location">
    <subcellularLocation>
        <location evidence="1">Cell membrane</location>
        <topology evidence="1">Multi-pass membrane protein</topology>
    </subcellularLocation>
</comment>
<proteinExistence type="predicted"/>
<dbReference type="CDD" id="cd03247">
    <property type="entry name" value="ABCC_cytochrome_bd"/>
    <property type="match status" value="1"/>
</dbReference>
<keyword evidence="11" id="KW-1185">Reference proteome</keyword>
<evidence type="ECO:0000256" key="5">
    <source>
        <dbReference type="ARBA" id="ARBA00022989"/>
    </source>
</evidence>
<dbReference type="Proteomes" id="UP001242811">
    <property type="component" value="Unassembled WGS sequence"/>
</dbReference>